<evidence type="ECO:0000313" key="16">
    <source>
        <dbReference type="Proteomes" id="UP000501346"/>
    </source>
</evidence>
<comment type="cofactor">
    <cofactor evidence="9 11">
        <name>Zn(2+)</name>
        <dbReference type="ChEBI" id="CHEBI:29105"/>
    </cofactor>
    <text evidence="9 11">Binds 1 zinc ion per subunit.</text>
</comment>
<dbReference type="GO" id="GO:0042277">
    <property type="term" value="F:peptide binding"/>
    <property type="evidence" value="ECO:0007669"/>
    <property type="project" value="TreeGrafter"/>
</dbReference>
<dbReference type="FunFam" id="1.10.390.10:FF:000001">
    <property type="entry name" value="Aminopeptidase"/>
    <property type="match status" value="1"/>
</dbReference>
<dbReference type="InterPro" id="IPR001930">
    <property type="entry name" value="Peptidase_M1"/>
</dbReference>
<dbReference type="PANTHER" id="PTHR11533">
    <property type="entry name" value="PROTEASE M1 ZINC METALLOPROTEASE"/>
    <property type="match status" value="1"/>
</dbReference>
<evidence type="ECO:0000256" key="4">
    <source>
        <dbReference type="ARBA" id="ARBA00022723"/>
    </source>
</evidence>
<keyword evidence="7 11" id="KW-0482">Metalloprotease</keyword>
<feature type="active site" description="Proton acceptor" evidence="8">
    <location>
        <position position="306"/>
    </location>
</feature>
<dbReference type="InterPro" id="IPR014782">
    <property type="entry name" value="Peptidase_M1_dom"/>
</dbReference>
<evidence type="ECO:0000256" key="2">
    <source>
        <dbReference type="ARBA" id="ARBA00022438"/>
    </source>
</evidence>
<dbReference type="PRINTS" id="PR00756">
    <property type="entry name" value="ALADIPTASE"/>
</dbReference>
<gene>
    <name evidence="15" type="primary">APE2_2</name>
    <name evidence="15" type="ORF">GRS66_008926</name>
</gene>
<dbReference type="Gene3D" id="1.10.390.10">
    <property type="entry name" value="Neutral Protease Domain 2"/>
    <property type="match status" value="1"/>
</dbReference>
<evidence type="ECO:0000256" key="11">
    <source>
        <dbReference type="RuleBase" id="RU364040"/>
    </source>
</evidence>
<dbReference type="GO" id="GO:0008270">
    <property type="term" value="F:zinc ion binding"/>
    <property type="evidence" value="ECO:0007669"/>
    <property type="project" value="UniProtKB-UniRule"/>
</dbReference>
<organism evidence="15 16">
    <name type="scientific">Saccharomyces pastorianus</name>
    <name type="common">Lager yeast</name>
    <name type="synonym">Saccharomyces cerevisiae x Saccharomyces eubayanus</name>
    <dbReference type="NCBI Taxonomy" id="27292"/>
    <lineage>
        <taxon>Eukaryota</taxon>
        <taxon>Fungi</taxon>
        <taxon>Dikarya</taxon>
        <taxon>Ascomycota</taxon>
        <taxon>Saccharomycotina</taxon>
        <taxon>Saccharomycetes</taxon>
        <taxon>Saccharomycetales</taxon>
        <taxon>Saccharomycetaceae</taxon>
        <taxon>Saccharomyces</taxon>
    </lineage>
</organism>
<evidence type="ECO:0000256" key="8">
    <source>
        <dbReference type="PIRSR" id="PIRSR634016-1"/>
    </source>
</evidence>
<dbReference type="Pfam" id="PF17900">
    <property type="entry name" value="Peptidase_M1_N"/>
    <property type="match status" value="1"/>
</dbReference>
<dbReference type="SUPFAM" id="SSF55486">
    <property type="entry name" value="Metalloproteases ('zincins'), catalytic domain"/>
    <property type="match status" value="1"/>
</dbReference>
<dbReference type="InterPro" id="IPR042097">
    <property type="entry name" value="Aminopeptidase_N-like_N_sf"/>
</dbReference>
<dbReference type="FunFam" id="1.25.50.20:FF:000002">
    <property type="entry name" value="Aminopeptidase"/>
    <property type="match status" value="1"/>
</dbReference>
<dbReference type="PANTHER" id="PTHR11533:SF174">
    <property type="entry name" value="PUROMYCIN-SENSITIVE AMINOPEPTIDASE-RELATED"/>
    <property type="match status" value="1"/>
</dbReference>
<dbReference type="InterPro" id="IPR027268">
    <property type="entry name" value="Peptidase_M4/M1_CTD_sf"/>
</dbReference>
<evidence type="ECO:0000256" key="7">
    <source>
        <dbReference type="ARBA" id="ARBA00023049"/>
    </source>
</evidence>
<dbReference type="GO" id="GO:0016020">
    <property type="term" value="C:membrane"/>
    <property type="evidence" value="ECO:0007669"/>
    <property type="project" value="TreeGrafter"/>
</dbReference>
<dbReference type="AlphaFoldDB" id="A0A6C1EAZ8"/>
<keyword evidence="4 9" id="KW-0479">Metal-binding</keyword>
<dbReference type="Pfam" id="PF11838">
    <property type="entry name" value="ERAP1_C"/>
    <property type="match status" value="1"/>
</dbReference>
<keyword evidence="16" id="KW-1185">Reference proteome</keyword>
<comment type="similarity">
    <text evidence="1 11">Belongs to the peptidase M1 family.</text>
</comment>
<dbReference type="FunFam" id="2.60.40.1730:FF:000002">
    <property type="entry name" value="Aminopeptidase"/>
    <property type="match status" value="1"/>
</dbReference>
<feature type="domain" description="Peptidase M1 membrane alanine aminopeptidase" evidence="12">
    <location>
        <begin position="233"/>
        <end position="405"/>
    </location>
</feature>
<feature type="domain" description="Aminopeptidase N-like N-terminal" evidence="14">
    <location>
        <begin position="17"/>
        <end position="199"/>
    </location>
</feature>
<keyword evidence="6 9" id="KW-0862">Zinc</keyword>
<protein>
    <recommendedName>
        <fullName evidence="11">Aminopeptidase</fullName>
        <ecNumber evidence="11">3.4.11.-</ecNumber>
    </recommendedName>
</protein>
<evidence type="ECO:0000259" key="12">
    <source>
        <dbReference type="Pfam" id="PF01433"/>
    </source>
</evidence>
<dbReference type="SUPFAM" id="SSF63737">
    <property type="entry name" value="Leukotriene A4 hydrolase N-terminal domain"/>
    <property type="match status" value="1"/>
</dbReference>
<sequence>MTSNTPKREILPDNVAPLHYDLTVEPDFKTFKFEGSVKIELKINNSAIDTVRLNTIDIDIHSAKIGDVTASKISTDEEQQVADFVFPEGTLSSFKDNAILEVKFTGILNDNMAGFYRAKYEDKLTGETKYMATTQMEPTDARRAFPCFDEPNLKASFAITLVSDPSLTHLSNMDVKNEYVKNGKKFTLFNTTPKMSTYLVAFIVAELKYVESKNFRIPVRVYATPGNEKHGQFAADLTAKTLAFFEKTFGIQYPLPKMDNVAVHEFSAGAMENWGLVTYRVVDLLLDKDNSTLDRIQRVAEVVQHELAHQWFGNLVTMDWWEGLWLNEGFATWMSWYSCNAFQPEWKVWEQYVTDTLQHALALDSLRSSHPIEVPVRKADEINQIFDAISYSKGASLLRMTSKWFQKVPIPAVTRMKTKDVRSVMNIWTKKVGFPVISVSEDGNGKITFHQNRYLSTADVKADEDEFFKVNSEQSGIYITSYSDERWALGKQADLLSVEDRVGLVADVKTLSASGYTSTTNFMNLVSKWNNEKSFVVWEQIINSISSLKSTWLFEPEETQNALNNFTKQLISGMTRNLGWKFESSDSFSTQRLKVTMFGAACAARDQHVEKAALQMFTDYCNGDKDAIPALIKPIVFNTAARIGGVENYEKVYKIYLNPISNDEKLAALRTLGRFKESELLERTLGYLFDGTVLNQDIYIPMQGMRAHREGVEALWSWIQKNWDEIAKRLPPGLSMLGSVVTLGTSGFTSLQKIDEIKKFFATKSTKGFDQSLAQTLDTITSKAQWVNRDRDVVNKYLKDNRYF</sequence>
<proteinExistence type="inferred from homology"/>
<dbReference type="Gene3D" id="2.60.40.1730">
    <property type="entry name" value="tricorn interacting facor f3 domain"/>
    <property type="match status" value="1"/>
</dbReference>
<feature type="binding site" evidence="9">
    <location>
        <position position="309"/>
    </location>
    <ligand>
        <name>Zn(2+)</name>
        <dbReference type="ChEBI" id="CHEBI:29105"/>
        <note>catalytic</note>
    </ligand>
</feature>
<dbReference type="EMBL" id="CP049008">
    <property type="protein sequence ID" value="QID86305.1"/>
    <property type="molecule type" value="Genomic_DNA"/>
</dbReference>
<evidence type="ECO:0000256" key="1">
    <source>
        <dbReference type="ARBA" id="ARBA00010136"/>
    </source>
</evidence>
<dbReference type="CDD" id="cd09601">
    <property type="entry name" value="M1_APN-Q_like"/>
    <property type="match status" value="1"/>
</dbReference>
<feature type="binding site" evidence="9">
    <location>
        <position position="328"/>
    </location>
    <ligand>
        <name>Zn(2+)</name>
        <dbReference type="ChEBI" id="CHEBI:29105"/>
        <note>catalytic</note>
    </ligand>
</feature>
<dbReference type="InterPro" id="IPR024571">
    <property type="entry name" value="ERAP1-like_C_dom"/>
</dbReference>
<evidence type="ECO:0000256" key="5">
    <source>
        <dbReference type="ARBA" id="ARBA00022801"/>
    </source>
</evidence>
<feature type="binding site" evidence="9">
    <location>
        <position position="305"/>
    </location>
    <ligand>
        <name>Zn(2+)</name>
        <dbReference type="ChEBI" id="CHEBI:29105"/>
        <note>catalytic</note>
    </ligand>
</feature>
<evidence type="ECO:0000313" key="15">
    <source>
        <dbReference type="EMBL" id="QID86305.1"/>
    </source>
</evidence>
<evidence type="ECO:0000259" key="14">
    <source>
        <dbReference type="Pfam" id="PF17900"/>
    </source>
</evidence>
<reference evidence="15 16" key="1">
    <citation type="journal article" date="2019" name="BMC Genomics">
        <title>Chromosome level assembly and comparative genome analysis confirm lager-brewing yeasts originated from a single hybridization.</title>
        <authorList>
            <person name="Salazar A.N."/>
            <person name="Gorter de Vries A.R."/>
            <person name="van den Broek M."/>
            <person name="Brouwers N."/>
            <person name="de la Torre Cortes P."/>
            <person name="Kuijpers N.G.A."/>
            <person name="Daran J.G."/>
            <person name="Abeel T."/>
        </authorList>
    </citation>
    <scope>NUCLEOTIDE SEQUENCE [LARGE SCALE GENOMIC DNA]</scope>
    <source>
        <strain evidence="15 16">CBS 1483</strain>
    </source>
</reference>
<name>A0A6C1EAZ8_SACPS</name>
<evidence type="ECO:0000256" key="9">
    <source>
        <dbReference type="PIRSR" id="PIRSR634016-3"/>
    </source>
</evidence>
<evidence type="ECO:0000256" key="10">
    <source>
        <dbReference type="PIRSR" id="PIRSR634016-4"/>
    </source>
</evidence>
<dbReference type="GO" id="GO:0070006">
    <property type="term" value="F:metalloaminopeptidase activity"/>
    <property type="evidence" value="ECO:0007669"/>
    <property type="project" value="TreeGrafter"/>
</dbReference>
<dbReference type="InterPro" id="IPR050344">
    <property type="entry name" value="Peptidase_M1_aminopeptidases"/>
</dbReference>
<dbReference type="InterPro" id="IPR045357">
    <property type="entry name" value="Aminopeptidase_N-like_N"/>
</dbReference>
<evidence type="ECO:0000256" key="3">
    <source>
        <dbReference type="ARBA" id="ARBA00022670"/>
    </source>
</evidence>
<dbReference type="Gene3D" id="1.25.50.20">
    <property type="match status" value="1"/>
</dbReference>
<feature type="site" description="Transition state stabilizer" evidence="10">
    <location>
        <position position="391"/>
    </location>
</feature>
<dbReference type="GO" id="GO:0043171">
    <property type="term" value="P:peptide catabolic process"/>
    <property type="evidence" value="ECO:0007669"/>
    <property type="project" value="TreeGrafter"/>
</dbReference>
<evidence type="ECO:0000259" key="13">
    <source>
        <dbReference type="Pfam" id="PF11838"/>
    </source>
</evidence>
<dbReference type="InterPro" id="IPR034016">
    <property type="entry name" value="M1_APN-typ"/>
</dbReference>
<feature type="domain" description="ERAP1-like C-terminal" evidence="13">
    <location>
        <begin position="467"/>
        <end position="781"/>
    </location>
</feature>
<dbReference type="Pfam" id="PF01433">
    <property type="entry name" value="Peptidase_M1"/>
    <property type="match status" value="1"/>
</dbReference>
<dbReference type="GO" id="GO:0006508">
    <property type="term" value="P:proteolysis"/>
    <property type="evidence" value="ECO:0007669"/>
    <property type="project" value="UniProtKB-KW"/>
</dbReference>
<evidence type="ECO:0000256" key="6">
    <source>
        <dbReference type="ARBA" id="ARBA00022833"/>
    </source>
</evidence>
<dbReference type="GO" id="GO:0005737">
    <property type="term" value="C:cytoplasm"/>
    <property type="evidence" value="ECO:0007669"/>
    <property type="project" value="TreeGrafter"/>
</dbReference>
<accession>A0A6C1EAZ8</accession>
<keyword evidence="3 11" id="KW-0645">Protease</keyword>
<keyword evidence="5 11" id="KW-0378">Hydrolase</keyword>
<keyword evidence="2 11" id="KW-0031">Aminopeptidase</keyword>
<dbReference type="Proteomes" id="UP000501346">
    <property type="component" value="Chromosome SeXI"/>
</dbReference>
<dbReference type="OrthoDB" id="10031169at2759"/>
<dbReference type="EC" id="3.4.11.-" evidence="11"/>